<dbReference type="CDD" id="cd06170">
    <property type="entry name" value="LuxR_C_like"/>
    <property type="match status" value="1"/>
</dbReference>
<dbReference type="SMART" id="SM00421">
    <property type="entry name" value="HTH_LUXR"/>
    <property type="match status" value="1"/>
</dbReference>
<evidence type="ECO:0000313" key="8">
    <source>
        <dbReference type="EMBL" id="GLZ77659.1"/>
    </source>
</evidence>
<dbReference type="Pfam" id="PF00072">
    <property type="entry name" value="Response_reg"/>
    <property type="match status" value="1"/>
</dbReference>
<name>A0A9W6W8K4_9ACTN</name>
<dbReference type="SUPFAM" id="SSF46894">
    <property type="entry name" value="C-terminal effector domain of the bipartite response regulators"/>
    <property type="match status" value="1"/>
</dbReference>
<evidence type="ECO:0000256" key="4">
    <source>
        <dbReference type="ARBA" id="ARBA00023163"/>
    </source>
</evidence>
<dbReference type="PANTHER" id="PTHR43214">
    <property type="entry name" value="TWO-COMPONENT RESPONSE REGULATOR"/>
    <property type="match status" value="1"/>
</dbReference>
<feature type="domain" description="HTH luxR-type" evidence="6">
    <location>
        <begin position="146"/>
        <end position="211"/>
    </location>
</feature>
<dbReference type="InterPro" id="IPR058245">
    <property type="entry name" value="NreC/VraR/RcsB-like_REC"/>
</dbReference>
<protein>
    <submittedName>
        <fullName evidence="8">DNA-binding response regulator</fullName>
    </submittedName>
</protein>
<dbReference type="Proteomes" id="UP001165079">
    <property type="component" value="Unassembled WGS sequence"/>
</dbReference>
<proteinExistence type="predicted"/>
<evidence type="ECO:0000256" key="3">
    <source>
        <dbReference type="ARBA" id="ARBA00023125"/>
    </source>
</evidence>
<dbReference type="CDD" id="cd17535">
    <property type="entry name" value="REC_NarL-like"/>
    <property type="match status" value="1"/>
</dbReference>
<gene>
    <name evidence="8" type="ORF">Afil01_24660</name>
</gene>
<comment type="caution">
    <text evidence="8">The sequence shown here is derived from an EMBL/GenBank/DDBJ whole genome shotgun (WGS) entry which is preliminary data.</text>
</comment>
<feature type="domain" description="Response regulatory" evidence="7">
    <location>
        <begin position="4"/>
        <end position="120"/>
    </location>
</feature>
<evidence type="ECO:0000259" key="7">
    <source>
        <dbReference type="PROSITE" id="PS50110"/>
    </source>
</evidence>
<dbReference type="PANTHER" id="PTHR43214:SF24">
    <property type="entry name" value="TRANSCRIPTIONAL REGULATORY PROTEIN NARL-RELATED"/>
    <property type="match status" value="1"/>
</dbReference>
<dbReference type="Pfam" id="PF00196">
    <property type="entry name" value="GerE"/>
    <property type="match status" value="1"/>
</dbReference>
<keyword evidence="2" id="KW-0805">Transcription regulation</keyword>
<reference evidence="8" key="1">
    <citation type="submission" date="2023-03" db="EMBL/GenBank/DDBJ databases">
        <title>Actinorhabdospora filicis NBRC 111898.</title>
        <authorList>
            <person name="Ichikawa N."/>
            <person name="Sato H."/>
            <person name="Tonouchi N."/>
        </authorList>
    </citation>
    <scope>NUCLEOTIDE SEQUENCE</scope>
    <source>
        <strain evidence="8">NBRC 111898</strain>
    </source>
</reference>
<dbReference type="GO" id="GO:0006355">
    <property type="term" value="P:regulation of DNA-templated transcription"/>
    <property type="evidence" value="ECO:0007669"/>
    <property type="project" value="InterPro"/>
</dbReference>
<dbReference type="InterPro" id="IPR039420">
    <property type="entry name" value="WalR-like"/>
</dbReference>
<evidence type="ECO:0000256" key="1">
    <source>
        <dbReference type="ARBA" id="ARBA00022553"/>
    </source>
</evidence>
<keyword evidence="3 8" id="KW-0238">DNA-binding</keyword>
<dbReference type="PRINTS" id="PR00038">
    <property type="entry name" value="HTHLUXR"/>
</dbReference>
<dbReference type="PROSITE" id="PS00622">
    <property type="entry name" value="HTH_LUXR_1"/>
    <property type="match status" value="1"/>
</dbReference>
<accession>A0A9W6W8K4</accession>
<dbReference type="Gene3D" id="3.40.50.2300">
    <property type="match status" value="1"/>
</dbReference>
<dbReference type="SMART" id="SM00448">
    <property type="entry name" value="REC"/>
    <property type="match status" value="1"/>
</dbReference>
<dbReference type="EMBL" id="BSTX01000001">
    <property type="protein sequence ID" value="GLZ77659.1"/>
    <property type="molecule type" value="Genomic_DNA"/>
</dbReference>
<dbReference type="GO" id="GO:0003677">
    <property type="term" value="F:DNA binding"/>
    <property type="evidence" value="ECO:0007669"/>
    <property type="project" value="UniProtKB-KW"/>
</dbReference>
<dbReference type="InterPro" id="IPR000792">
    <property type="entry name" value="Tscrpt_reg_LuxR_C"/>
</dbReference>
<sequence length="213" mass="22259">MRPTVLIADDHPVYRDGLRLMLESTGEVEVLGTAADGLDAVIMARELRPDVAVLDISMPTVDGVEAARRILAAEPGTGILMLTMYDDDANVFAAMLAGARGYLVKGADQTQILRAITAVAAGETIFGPALAARVTAYFGRLAASPAADPFPELTAREREVLELLAAGLGNAQIGARLGISPKTVRNNVSAVLAKLRVADRAQAVLRARSAGLG</sequence>
<organism evidence="8 9">
    <name type="scientific">Actinorhabdospora filicis</name>
    <dbReference type="NCBI Taxonomy" id="1785913"/>
    <lineage>
        <taxon>Bacteria</taxon>
        <taxon>Bacillati</taxon>
        <taxon>Actinomycetota</taxon>
        <taxon>Actinomycetes</taxon>
        <taxon>Micromonosporales</taxon>
        <taxon>Micromonosporaceae</taxon>
        <taxon>Actinorhabdospora</taxon>
    </lineage>
</organism>
<dbReference type="InterPro" id="IPR001789">
    <property type="entry name" value="Sig_transdc_resp-reg_receiver"/>
</dbReference>
<keyword evidence="9" id="KW-1185">Reference proteome</keyword>
<dbReference type="PROSITE" id="PS50043">
    <property type="entry name" value="HTH_LUXR_2"/>
    <property type="match status" value="1"/>
</dbReference>
<dbReference type="SUPFAM" id="SSF52172">
    <property type="entry name" value="CheY-like"/>
    <property type="match status" value="1"/>
</dbReference>
<feature type="modified residue" description="4-aspartylphosphate" evidence="5">
    <location>
        <position position="55"/>
    </location>
</feature>
<dbReference type="InterPro" id="IPR016032">
    <property type="entry name" value="Sig_transdc_resp-reg_C-effctor"/>
</dbReference>
<evidence type="ECO:0000313" key="9">
    <source>
        <dbReference type="Proteomes" id="UP001165079"/>
    </source>
</evidence>
<evidence type="ECO:0000256" key="2">
    <source>
        <dbReference type="ARBA" id="ARBA00023015"/>
    </source>
</evidence>
<keyword evidence="4" id="KW-0804">Transcription</keyword>
<evidence type="ECO:0000256" key="5">
    <source>
        <dbReference type="PROSITE-ProRule" id="PRU00169"/>
    </source>
</evidence>
<dbReference type="RefSeq" id="WP_285662755.1">
    <property type="nucleotide sequence ID" value="NZ_BSTX01000001.1"/>
</dbReference>
<evidence type="ECO:0000259" key="6">
    <source>
        <dbReference type="PROSITE" id="PS50043"/>
    </source>
</evidence>
<keyword evidence="1 5" id="KW-0597">Phosphoprotein</keyword>
<dbReference type="GO" id="GO:0000160">
    <property type="term" value="P:phosphorelay signal transduction system"/>
    <property type="evidence" value="ECO:0007669"/>
    <property type="project" value="InterPro"/>
</dbReference>
<dbReference type="AlphaFoldDB" id="A0A9W6W8K4"/>
<dbReference type="InterPro" id="IPR011006">
    <property type="entry name" value="CheY-like_superfamily"/>
</dbReference>
<dbReference type="PROSITE" id="PS50110">
    <property type="entry name" value="RESPONSE_REGULATORY"/>
    <property type="match status" value="1"/>
</dbReference>